<comment type="caution">
    <text evidence="1">The sequence shown here is derived from an EMBL/GenBank/DDBJ whole genome shotgun (WGS) entry which is preliminary data.</text>
</comment>
<dbReference type="EMBL" id="JRES01001110">
    <property type="protein sequence ID" value="KNC25477.1"/>
    <property type="molecule type" value="Genomic_DNA"/>
</dbReference>
<accession>A0A0L0BZG6</accession>
<sequence length="197" mass="21510">MGSRIINAEHDCNKQQTQLMMTKIGRGGMRNELRRSKDNESSSTVKTLWPPSLAVMPLDETAEELSTATIPPLLVAVVAEEEGDDDAIVAIEETDVAAVCTFICVADTVLCSMLDWVNVVILCCEVPAEFEPDKDDDDEDEEDAEACACVILPVEVDVANCDAAIVSRFNAADCFSSSLKRILIKVLFLIQGHFINN</sequence>
<evidence type="ECO:0000313" key="1">
    <source>
        <dbReference type="EMBL" id="KNC25477.1"/>
    </source>
</evidence>
<reference evidence="1 2" key="1">
    <citation type="journal article" date="2015" name="Nat. Commun.">
        <title>Lucilia cuprina genome unlocks parasitic fly biology to underpin future interventions.</title>
        <authorList>
            <person name="Anstead C.A."/>
            <person name="Korhonen P.K."/>
            <person name="Young N.D."/>
            <person name="Hall R.S."/>
            <person name="Jex A.R."/>
            <person name="Murali S.C."/>
            <person name="Hughes D.S."/>
            <person name="Lee S.F."/>
            <person name="Perry T."/>
            <person name="Stroehlein A.J."/>
            <person name="Ansell B.R."/>
            <person name="Breugelmans B."/>
            <person name="Hofmann A."/>
            <person name="Qu J."/>
            <person name="Dugan S."/>
            <person name="Lee S.L."/>
            <person name="Chao H."/>
            <person name="Dinh H."/>
            <person name="Han Y."/>
            <person name="Doddapaneni H.V."/>
            <person name="Worley K.C."/>
            <person name="Muzny D.M."/>
            <person name="Ioannidis P."/>
            <person name="Waterhouse R.M."/>
            <person name="Zdobnov E.M."/>
            <person name="James P.J."/>
            <person name="Bagnall N.H."/>
            <person name="Kotze A.C."/>
            <person name="Gibbs R.A."/>
            <person name="Richards S."/>
            <person name="Batterham P."/>
            <person name="Gasser R.B."/>
        </authorList>
    </citation>
    <scope>NUCLEOTIDE SEQUENCE [LARGE SCALE GENOMIC DNA]</scope>
    <source>
        <strain evidence="1 2">LS</strain>
        <tissue evidence="1">Full body</tissue>
    </source>
</reference>
<name>A0A0L0BZG6_LUCCU</name>
<evidence type="ECO:0000313" key="2">
    <source>
        <dbReference type="Proteomes" id="UP000037069"/>
    </source>
</evidence>
<dbReference type="AlphaFoldDB" id="A0A0L0BZG6"/>
<gene>
    <name evidence="1" type="ORF">FF38_09912</name>
</gene>
<proteinExistence type="predicted"/>
<dbReference type="Proteomes" id="UP000037069">
    <property type="component" value="Unassembled WGS sequence"/>
</dbReference>
<keyword evidence="2" id="KW-1185">Reference proteome</keyword>
<organism evidence="1 2">
    <name type="scientific">Lucilia cuprina</name>
    <name type="common">Green bottle fly</name>
    <name type="synonym">Australian sheep blowfly</name>
    <dbReference type="NCBI Taxonomy" id="7375"/>
    <lineage>
        <taxon>Eukaryota</taxon>
        <taxon>Metazoa</taxon>
        <taxon>Ecdysozoa</taxon>
        <taxon>Arthropoda</taxon>
        <taxon>Hexapoda</taxon>
        <taxon>Insecta</taxon>
        <taxon>Pterygota</taxon>
        <taxon>Neoptera</taxon>
        <taxon>Endopterygota</taxon>
        <taxon>Diptera</taxon>
        <taxon>Brachycera</taxon>
        <taxon>Muscomorpha</taxon>
        <taxon>Oestroidea</taxon>
        <taxon>Calliphoridae</taxon>
        <taxon>Luciliinae</taxon>
        <taxon>Lucilia</taxon>
    </lineage>
</organism>
<protein>
    <submittedName>
        <fullName evidence="1">Uncharacterized protein</fullName>
    </submittedName>
</protein>